<evidence type="ECO:0000256" key="1">
    <source>
        <dbReference type="SAM" id="Coils"/>
    </source>
</evidence>
<keyword evidence="1" id="KW-0175">Coiled coil</keyword>
<evidence type="ECO:0000259" key="3">
    <source>
        <dbReference type="Pfam" id="PF00485"/>
    </source>
</evidence>
<dbReference type="Pfam" id="PF00485">
    <property type="entry name" value="PRK"/>
    <property type="match status" value="1"/>
</dbReference>
<feature type="region of interest" description="Disordered" evidence="2">
    <location>
        <begin position="145"/>
        <end position="260"/>
    </location>
</feature>
<feature type="compositionally biased region" description="Low complexity" evidence="2">
    <location>
        <begin position="151"/>
        <end position="164"/>
    </location>
</feature>
<reference evidence="4 5" key="1">
    <citation type="submission" date="2024-10" db="EMBL/GenBank/DDBJ databases">
        <authorList>
            <person name="Kim D."/>
        </authorList>
    </citation>
    <scope>NUCLEOTIDE SEQUENCE [LARGE SCALE GENOMIC DNA]</scope>
    <source>
        <strain evidence="4">BH-2024</strain>
    </source>
</reference>
<comment type="caution">
    <text evidence="4">The sequence shown here is derived from an EMBL/GenBank/DDBJ whole genome shotgun (WGS) entry which is preliminary data.</text>
</comment>
<accession>A0ABD2IDP6</accession>
<name>A0ABD2IDP6_9BILA</name>
<evidence type="ECO:0000313" key="4">
    <source>
        <dbReference type="EMBL" id="KAL3075596.1"/>
    </source>
</evidence>
<dbReference type="Gene3D" id="3.40.50.300">
    <property type="entry name" value="P-loop containing nucleotide triphosphate hydrolases"/>
    <property type="match status" value="1"/>
</dbReference>
<feature type="compositionally biased region" description="Basic residues" evidence="2">
    <location>
        <begin position="245"/>
        <end position="256"/>
    </location>
</feature>
<proteinExistence type="predicted"/>
<dbReference type="SUPFAM" id="SSF52540">
    <property type="entry name" value="P-loop containing nucleoside triphosphate hydrolases"/>
    <property type="match status" value="1"/>
</dbReference>
<feature type="coiled-coil region" evidence="1">
    <location>
        <begin position="71"/>
        <end position="105"/>
    </location>
</feature>
<gene>
    <name evidence="4" type="ORF">niasHT_034963</name>
</gene>
<evidence type="ECO:0000256" key="2">
    <source>
        <dbReference type="SAM" id="MobiDB-lite"/>
    </source>
</evidence>
<dbReference type="InterPro" id="IPR027417">
    <property type="entry name" value="P-loop_NTPase"/>
</dbReference>
<evidence type="ECO:0000313" key="5">
    <source>
        <dbReference type="Proteomes" id="UP001620626"/>
    </source>
</evidence>
<sequence length="490" mass="54742">MEMAMGQQMAMAMGQSKWQWAEQNPWVVFLHAEKPCTRTNIPIFARLSEVEKKQKTILQMLAEQKKMMAKLIKLVAVLTRMEQKLEDQTEKLAQMEKDLKKANETFPHFAICQPIIVIVQQQNAIIKVLCAACFVPCKPQIPTPMDIADASNETSESGSPSASSSEEEERGGRAGNKRAFGGQAGKKKAAQEEHPESSTESDSDREEETAQKTKKPTNKSAARRANKQTKSRGRKATKKTDHRQEKKRGGRAGTKKAAKEEIVRLRPYHGTVGVARQSQARGDCCAGLFLPRFDLGGRNCEGPVHVDFNFDHPNAFEHQLMLNTLRQLCQGKSVVIPKYDLKEQRRLIDASHRLEAADVIFGGGHYSPIKVERDTTELGRPLDQVLHQYLSLVKPAYEDFCLPTKKVRRQNEFVYLRSKLRNGPTSRCQNPDAAADGTNPGTLDTASGLARTMGQQAYKGCPYEFCEICCLRVKFGGSRAKTEMTLTETG</sequence>
<dbReference type="InterPro" id="IPR006083">
    <property type="entry name" value="PRK/URK"/>
</dbReference>
<organism evidence="4 5">
    <name type="scientific">Heterodera trifolii</name>
    <dbReference type="NCBI Taxonomy" id="157864"/>
    <lineage>
        <taxon>Eukaryota</taxon>
        <taxon>Metazoa</taxon>
        <taxon>Ecdysozoa</taxon>
        <taxon>Nematoda</taxon>
        <taxon>Chromadorea</taxon>
        <taxon>Rhabditida</taxon>
        <taxon>Tylenchina</taxon>
        <taxon>Tylenchomorpha</taxon>
        <taxon>Tylenchoidea</taxon>
        <taxon>Heteroderidae</taxon>
        <taxon>Heteroderinae</taxon>
        <taxon>Heterodera</taxon>
    </lineage>
</organism>
<dbReference type="AlphaFoldDB" id="A0ABD2IDP6"/>
<feature type="domain" description="Phosphoribulokinase/uridine kinase" evidence="3">
    <location>
        <begin position="305"/>
        <end position="364"/>
    </location>
</feature>
<dbReference type="Proteomes" id="UP001620626">
    <property type="component" value="Unassembled WGS sequence"/>
</dbReference>
<feature type="compositionally biased region" description="Basic residues" evidence="2">
    <location>
        <begin position="212"/>
        <end position="237"/>
    </location>
</feature>
<dbReference type="EMBL" id="JBICBT010001270">
    <property type="protein sequence ID" value="KAL3075596.1"/>
    <property type="molecule type" value="Genomic_DNA"/>
</dbReference>
<protein>
    <recommendedName>
        <fullName evidence="3">Phosphoribulokinase/uridine kinase domain-containing protein</fullName>
    </recommendedName>
</protein>
<keyword evidence="5" id="KW-1185">Reference proteome</keyword>